<gene>
    <name evidence="7" type="ORF">FPZ12_011310</name>
</gene>
<feature type="transmembrane region" description="Helical" evidence="5">
    <location>
        <begin position="250"/>
        <end position="271"/>
    </location>
</feature>
<dbReference type="InterPro" id="IPR005828">
    <property type="entry name" value="MFS_sugar_transport-like"/>
</dbReference>
<dbReference type="GO" id="GO:0005886">
    <property type="term" value="C:plasma membrane"/>
    <property type="evidence" value="ECO:0007669"/>
    <property type="project" value="UniProtKB-SubCell"/>
</dbReference>
<name>A0A5N0VAL7_9PSEU</name>
<feature type="domain" description="Major facilitator superfamily (MFS) profile" evidence="6">
    <location>
        <begin position="21"/>
        <end position="434"/>
    </location>
</feature>
<feature type="transmembrane region" description="Helical" evidence="5">
    <location>
        <begin position="58"/>
        <end position="78"/>
    </location>
</feature>
<evidence type="ECO:0000313" key="7">
    <source>
        <dbReference type="EMBL" id="KAA9162634.1"/>
    </source>
</evidence>
<evidence type="ECO:0000313" key="8">
    <source>
        <dbReference type="Proteomes" id="UP000319769"/>
    </source>
</evidence>
<dbReference type="EMBL" id="VMNW02000012">
    <property type="protein sequence ID" value="KAA9162634.1"/>
    <property type="molecule type" value="Genomic_DNA"/>
</dbReference>
<feature type="transmembrane region" description="Helical" evidence="5">
    <location>
        <begin position="380"/>
        <end position="402"/>
    </location>
</feature>
<keyword evidence="2 5" id="KW-0812">Transmembrane</keyword>
<dbReference type="InterPro" id="IPR036259">
    <property type="entry name" value="MFS_trans_sf"/>
</dbReference>
<evidence type="ECO:0000256" key="1">
    <source>
        <dbReference type="ARBA" id="ARBA00004651"/>
    </source>
</evidence>
<dbReference type="Gene3D" id="1.20.1250.20">
    <property type="entry name" value="MFS general substrate transporter like domains"/>
    <property type="match status" value="1"/>
</dbReference>
<evidence type="ECO:0000256" key="4">
    <source>
        <dbReference type="ARBA" id="ARBA00023136"/>
    </source>
</evidence>
<evidence type="ECO:0000256" key="3">
    <source>
        <dbReference type="ARBA" id="ARBA00022989"/>
    </source>
</evidence>
<keyword evidence="3 5" id="KW-1133">Transmembrane helix</keyword>
<comment type="caution">
    <text evidence="7">The sequence shown here is derived from an EMBL/GenBank/DDBJ whole genome shotgun (WGS) entry which is preliminary data.</text>
</comment>
<comment type="subcellular location">
    <subcellularLocation>
        <location evidence="1">Cell membrane</location>
        <topology evidence="1">Multi-pass membrane protein</topology>
    </subcellularLocation>
</comment>
<keyword evidence="8" id="KW-1185">Reference proteome</keyword>
<dbReference type="GO" id="GO:0046943">
    <property type="term" value="F:carboxylic acid transmembrane transporter activity"/>
    <property type="evidence" value="ECO:0007669"/>
    <property type="project" value="TreeGrafter"/>
</dbReference>
<dbReference type="Pfam" id="PF00083">
    <property type="entry name" value="Sugar_tr"/>
    <property type="match status" value="1"/>
</dbReference>
<evidence type="ECO:0000256" key="5">
    <source>
        <dbReference type="SAM" id="Phobius"/>
    </source>
</evidence>
<keyword evidence="4 5" id="KW-0472">Membrane</keyword>
<protein>
    <submittedName>
        <fullName evidence="7">MFS transporter</fullName>
    </submittedName>
</protein>
<dbReference type="PANTHER" id="PTHR23508">
    <property type="entry name" value="CARBOXYLIC ACID TRANSPORTER PROTEIN HOMOLOG"/>
    <property type="match status" value="1"/>
</dbReference>
<feature type="transmembrane region" description="Helical" evidence="5">
    <location>
        <begin position="291"/>
        <end position="311"/>
    </location>
</feature>
<dbReference type="InterPro" id="IPR020846">
    <property type="entry name" value="MFS_dom"/>
</dbReference>
<dbReference type="OrthoDB" id="9787026at2"/>
<organism evidence="7 8">
    <name type="scientific">Amycolatopsis acidicola</name>
    <dbReference type="NCBI Taxonomy" id="2596893"/>
    <lineage>
        <taxon>Bacteria</taxon>
        <taxon>Bacillati</taxon>
        <taxon>Actinomycetota</taxon>
        <taxon>Actinomycetes</taxon>
        <taxon>Pseudonocardiales</taxon>
        <taxon>Pseudonocardiaceae</taxon>
        <taxon>Amycolatopsis</taxon>
    </lineage>
</organism>
<feature type="transmembrane region" description="Helical" evidence="5">
    <location>
        <begin position="148"/>
        <end position="170"/>
    </location>
</feature>
<proteinExistence type="predicted"/>
<dbReference type="SUPFAM" id="SSF103473">
    <property type="entry name" value="MFS general substrate transporter"/>
    <property type="match status" value="1"/>
</dbReference>
<feature type="transmembrane region" description="Helical" evidence="5">
    <location>
        <begin position="345"/>
        <end position="368"/>
    </location>
</feature>
<feature type="transmembrane region" description="Helical" evidence="5">
    <location>
        <begin position="90"/>
        <end position="109"/>
    </location>
</feature>
<feature type="transmembrane region" description="Helical" evidence="5">
    <location>
        <begin position="408"/>
        <end position="429"/>
    </location>
</feature>
<accession>A0A5N0VAL7</accession>
<reference evidence="7" key="1">
    <citation type="submission" date="2019-09" db="EMBL/GenBank/DDBJ databases">
        <authorList>
            <person name="Teo W.F.A."/>
            <person name="Duangmal K."/>
        </authorList>
    </citation>
    <scope>NUCLEOTIDE SEQUENCE [LARGE SCALE GENOMIC DNA]</scope>
    <source>
        <strain evidence="7">K81G1</strain>
    </source>
</reference>
<dbReference type="Proteomes" id="UP000319769">
    <property type="component" value="Unassembled WGS sequence"/>
</dbReference>
<evidence type="ECO:0000256" key="2">
    <source>
        <dbReference type="ARBA" id="ARBA00022692"/>
    </source>
</evidence>
<feature type="transmembrane region" description="Helical" evidence="5">
    <location>
        <begin position="20"/>
        <end position="46"/>
    </location>
</feature>
<dbReference type="RefSeq" id="WP_144750016.1">
    <property type="nucleotide sequence ID" value="NZ_VMNW02000012.1"/>
</dbReference>
<dbReference type="PROSITE" id="PS00217">
    <property type="entry name" value="SUGAR_TRANSPORT_2"/>
    <property type="match status" value="1"/>
</dbReference>
<evidence type="ECO:0000259" key="6">
    <source>
        <dbReference type="PROSITE" id="PS50850"/>
    </source>
</evidence>
<dbReference type="AlphaFoldDB" id="A0A5N0VAL7"/>
<dbReference type="PANTHER" id="PTHR23508:SF10">
    <property type="entry name" value="CARBOXYLIC ACID TRANSPORTER PROTEIN HOMOLOG"/>
    <property type="match status" value="1"/>
</dbReference>
<sequence length="439" mass="47012">MTEASVESRPAPGRSRGRGVAFAAAYLGWVLDGYETYALVLIGSQLVAELVGPHASPLYFGGLLAVQLVAWAIGGLCAGVLTDYFGRKRVLMYSILVYALFTGLSALASEYWVFLLLRVVTGLGMGAEWGPGSALVSEIWPDRSRGKGIALLQSGFGVGFLLATGAYWTLSATGAGQWRWMLVLGAVPALVALFVRRSVRESELWEQTDARRKEVRARVRRGGELGAEDRALSRFTVAAILADPVLRRRLLGLLVLSAASLIGWWAVSTWIPSFVGQAVSGQGAAKSVTTWIVLGYNFAGVLGWLVFGALADKIGRRWTIWGYFLFSLGAVWLLFAVPYGSLGTLGFFVFVNGFFTLGQMGWMATYPVELFPTHARGTGITLVFNTTRFIAAAGALLSGYLVSAFGGIQVAALAIGSVYVLGVAVTFLVGPETKGQPLR</sequence>
<dbReference type="InterPro" id="IPR005829">
    <property type="entry name" value="Sugar_transporter_CS"/>
</dbReference>
<feature type="transmembrane region" description="Helical" evidence="5">
    <location>
        <begin position="318"/>
        <end position="339"/>
    </location>
</feature>
<dbReference type="PROSITE" id="PS50850">
    <property type="entry name" value="MFS"/>
    <property type="match status" value="1"/>
</dbReference>